<gene>
    <name evidence="6" type="ORF">SASPL_153889</name>
</gene>
<keyword evidence="2 4" id="KW-0863">Zinc-finger</keyword>
<evidence type="ECO:0000256" key="4">
    <source>
        <dbReference type="PROSITE-ProRule" id="PRU00175"/>
    </source>
</evidence>
<dbReference type="OrthoDB" id="8062037at2759"/>
<organism evidence="6">
    <name type="scientific">Salvia splendens</name>
    <name type="common">Scarlet sage</name>
    <dbReference type="NCBI Taxonomy" id="180675"/>
    <lineage>
        <taxon>Eukaryota</taxon>
        <taxon>Viridiplantae</taxon>
        <taxon>Streptophyta</taxon>
        <taxon>Embryophyta</taxon>
        <taxon>Tracheophyta</taxon>
        <taxon>Spermatophyta</taxon>
        <taxon>Magnoliopsida</taxon>
        <taxon>eudicotyledons</taxon>
        <taxon>Gunneridae</taxon>
        <taxon>Pentapetalae</taxon>
        <taxon>asterids</taxon>
        <taxon>lamiids</taxon>
        <taxon>Lamiales</taxon>
        <taxon>Lamiaceae</taxon>
        <taxon>Nepetoideae</taxon>
        <taxon>Mentheae</taxon>
        <taxon>Salviinae</taxon>
        <taxon>Salvia</taxon>
        <taxon>Salvia subgen. Calosphace</taxon>
        <taxon>core Calosphace</taxon>
    </lineage>
</organism>
<dbReference type="GO" id="GO:0016567">
    <property type="term" value="P:protein ubiquitination"/>
    <property type="evidence" value="ECO:0007669"/>
    <property type="project" value="TreeGrafter"/>
</dbReference>
<dbReference type="AlphaFoldDB" id="A0A8X8VZ50"/>
<comment type="caution">
    <text evidence="6">The sequence shown here is derived from an EMBL/GenBank/DDBJ whole genome shotgun (WGS) entry which is preliminary data.</text>
</comment>
<feature type="domain" description="RING-type" evidence="5">
    <location>
        <begin position="79"/>
        <end position="122"/>
    </location>
</feature>
<dbReference type="PANTHER" id="PTHR45969">
    <property type="entry name" value="RING ZINC FINGER PROTEIN-RELATED"/>
    <property type="match status" value="1"/>
</dbReference>
<dbReference type="PROSITE" id="PS50089">
    <property type="entry name" value="ZF_RING_2"/>
    <property type="match status" value="1"/>
</dbReference>
<proteinExistence type="predicted"/>
<dbReference type="Proteomes" id="UP000298416">
    <property type="component" value="Unassembled WGS sequence"/>
</dbReference>
<dbReference type="PANTHER" id="PTHR45969:SF9">
    <property type="entry name" value="RING-TYPE DOMAIN-CONTAINING PROTEIN"/>
    <property type="match status" value="1"/>
</dbReference>
<evidence type="ECO:0000256" key="2">
    <source>
        <dbReference type="ARBA" id="ARBA00022771"/>
    </source>
</evidence>
<evidence type="ECO:0000259" key="5">
    <source>
        <dbReference type="PROSITE" id="PS50089"/>
    </source>
</evidence>
<evidence type="ECO:0000256" key="1">
    <source>
        <dbReference type="ARBA" id="ARBA00022723"/>
    </source>
</evidence>
<evidence type="ECO:0000313" key="6">
    <source>
        <dbReference type="EMBL" id="KAG6385065.1"/>
    </source>
</evidence>
<reference evidence="6" key="1">
    <citation type="submission" date="2018-01" db="EMBL/GenBank/DDBJ databases">
        <authorList>
            <person name="Mao J.F."/>
        </authorList>
    </citation>
    <scope>NUCLEOTIDE SEQUENCE</scope>
    <source>
        <strain evidence="6">Huo1</strain>
        <tissue evidence="6">Leaf</tissue>
    </source>
</reference>
<accession>A0A8X8VZ50</accession>
<evidence type="ECO:0000256" key="3">
    <source>
        <dbReference type="ARBA" id="ARBA00022833"/>
    </source>
</evidence>
<reference evidence="6" key="2">
    <citation type="submission" date="2020-08" db="EMBL/GenBank/DDBJ databases">
        <title>Plant Genome Project.</title>
        <authorList>
            <person name="Zhang R.-G."/>
        </authorList>
    </citation>
    <scope>NUCLEOTIDE SEQUENCE</scope>
    <source>
        <strain evidence="6">Huo1</strain>
        <tissue evidence="6">Leaf</tissue>
    </source>
</reference>
<evidence type="ECO:0000313" key="7">
    <source>
        <dbReference type="Proteomes" id="UP000298416"/>
    </source>
</evidence>
<dbReference type="GO" id="GO:0008270">
    <property type="term" value="F:zinc ion binding"/>
    <property type="evidence" value="ECO:0007669"/>
    <property type="project" value="UniProtKB-KW"/>
</dbReference>
<dbReference type="InterPro" id="IPR001841">
    <property type="entry name" value="Znf_RING"/>
</dbReference>
<keyword evidence="7" id="KW-1185">Reference proteome</keyword>
<sequence length="148" mass="16661">MVEAADNLEAVEMTGEEAVETTSEKEAVVATEQKIIRFCNFVVDPHHQPQSCESDHGWELDLPVTLFRELEMSDEEEMCSICLVEFEGKDCVTKLPKCGHLSHGECIEKWLDKCRFSCPLCRSSLLRARASASPCKSWPPPICIELES</sequence>
<dbReference type="GO" id="GO:0061630">
    <property type="term" value="F:ubiquitin protein ligase activity"/>
    <property type="evidence" value="ECO:0007669"/>
    <property type="project" value="TreeGrafter"/>
</dbReference>
<dbReference type="Pfam" id="PF13639">
    <property type="entry name" value="zf-RING_2"/>
    <property type="match status" value="1"/>
</dbReference>
<name>A0A8X8VZ50_SALSN</name>
<keyword evidence="3" id="KW-0862">Zinc</keyword>
<keyword evidence="1" id="KW-0479">Metal-binding</keyword>
<dbReference type="EMBL" id="PNBA02000022">
    <property type="protein sequence ID" value="KAG6385065.1"/>
    <property type="molecule type" value="Genomic_DNA"/>
</dbReference>
<protein>
    <recommendedName>
        <fullName evidence="5">RING-type domain-containing protein</fullName>
    </recommendedName>
</protein>